<proteinExistence type="predicted"/>
<comment type="caution">
    <text evidence="2">The sequence shown here is derived from an EMBL/GenBank/DDBJ whole genome shotgun (WGS) entry which is preliminary data.</text>
</comment>
<name>A0A016S8D3_9BILA</name>
<feature type="region of interest" description="Disordered" evidence="1">
    <location>
        <begin position="84"/>
        <end position="114"/>
    </location>
</feature>
<reference evidence="3" key="1">
    <citation type="journal article" date="2015" name="Nat. Genet.">
        <title>The genome and transcriptome of the zoonotic hookworm Ancylostoma ceylanicum identify infection-specific gene families.</title>
        <authorList>
            <person name="Schwarz E.M."/>
            <person name="Hu Y."/>
            <person name="Antoshechkin I."/>
            <person name="Miller M.M."/>
            <person name="Sternberg P.W."/>
            <person name="Aroian R.V."/>
        </authorList>
    </citation>
    <scope>NUCLEOTIDE SEQUENCE</scope>
    <source>
        <strain evidence="3">HY135</strain>
    </source>
</reference>
<organism evidence="2 3">
    <name type="scientific">Ancylostoma ceylanicum</name>
    <dbReference type="NCBI Taxonomy" id="53326"/>
    <lineage>
        <taxon>Eukaryota</taxon>
        <taxon>Metazoa</taxon>
        <taxon>Ecdysozoa</taxon>
        <taxon>Nematoda</taxon>
        <taxon>Chromadorea</taxon>
        <taxon>Rhabditida</taxon>
        <taxon>Rhabditina</taxon>
        <taxon>Rhabditomorpha</taxon>
        <taxon>Strongyloidea</taxon>
        <taxon>Ancylostomatidae</taxon>
        <taxon>Ancylostomatinae</taxon>
        <taxon>Ancylostoma</taxon>
    </lineage>
</organism>
<feature type="compositionally biased region" description="Low complexity" evidence="1">
    <location>
        <begin position="103"/>
        <end position="114"/>
    </location>
</feature>
<evidence type="ECO:0000313" key="2">
    <source>
        <dbReference type="EMBL" id="EYB86721.1"/>
    </source>
</evidence>
<keyword evidence="3" id="KW-1185">Reference proteome</keyword>
<gene>
    <name evidence="2" type="primary">Acey_s0274.g1024</name>
    <name evidence="2" type="ORF">Y032_0274g1024</name>
</gene>
<dbReference type="EMBL" id="JARK01001610">
    <property type="protein sequence ID" value="EYB86721.1"/>
    <property type="molecule type" value="Genomic_DNA"/>
</dbReference>
<evidence type="ECO:0000256" key="1">
    <source>
        <dbReference type="SAM" id="MobiDB-lite"/>
    </source>
</evidence>
<protein>
    <submittedName>
        <fullName evidence="2">Uncharacterized protein</fullName>
    </submittedName>
</protein>
<sequence length="114" mass="12752">MTSTGFLVPRPNLQITQRLHSLSLIHSGSILRLIFSFSWIFNNLRTAVDKRRDRVAGTVVVFCTSRDSGKSQRIGFPPYLCPAGSLPRRSRQPECPRRGPVRSSLYTDSVTSSS</sequence>
<evidence type="ECO:0000313" key="3">
    <source>
        <dbReference type="Proteomes" id="UP000024635"/>
    </source>
</evidence>
<dbReference type="AlphaFoldDB" id="A0A016S8D3"/>
<dbReference type="Proteomes" id="UP000024635">
    <property type="component" value="Unassembled WGS sequence"/>
</dbReference>
<accession>A0A016S8D3</accession>